<dbReference type="InterPro" id="IPR035965">
    <property type="entry name" value="PAS-like_dom_sf"/>
</dbReference>
<dbReference type="Gene3D" id="1.10.10.60">
    <property type="entry name" value="Homeodomain-like"/>
    <property type="match status" value="1"/>
</dbReference>
<dbReference type="EMBL" id="JACHXD010000005">
    <property type="protein sequence ID" value="MBB3119245.1"/>
    <property type="molecule type" value="Genomic_DNA"/>
</dbReference>
<dbReference type="Pfam" id="PF12833">
    <property type="entry name" value="HTH_18"/>
    <property type="match status" value="1"/>
</dbReference>
<reference evidence="5 6" key="1">
    <citation type="submission" date="2020-08" db="EMBL/GenBank/DDBJ databases">
        <title>Genomic Encyclopedia of Type Strains, Phase III (KMG-III): the genomes of soil and plant-associated and newly described type strains.</title>
        <authorList>
            <person name="Whitman W."/>
        </authorList>
    </citation>
    <scope>NUCLEOTIDE SEQUENCE [LARGE SCALE GENOMIC DNA]</scope>
    <source>
        <strain evidence="5 6">CECT 8897</strain>
    </source>
</reference>
<name>A0A7W5BAL5_9BURK</name>
<dbReference type="NCBIfam" id="TIGR00229">
    <property type="entry name" value="sensory_box"/>
    <property type="match status" value="1"/>
</dbReference>
<dbReference type="SUPFAM" id="SSF55785">
    <property type="entry name" value="PYP-like sensor domain (PAS domain)"/>
    <property type="match status" value="1"/>
</dbReference>
<protein>
    <submittedName>
        <fullName evidence="5">PAS domain S-box-containing protein</fullName>
    </submittedName>
</protein>
<proteinExistence type="predicted"/>
<organism evidence="5 6">
    <name type="scientific">Pseudoduganella violacea</name>
    <dbReference type="NCBI Taxonomy" id="1715466"/>
    <lineage>
        <taxon>Bacteria</taxon>
        <taxon>Pseudomonadati</taxon>
        <taxon>Pseudomonadota</taxon>
        <taxon>Betaproteobacteria</taxon>
        <taxon>Burkholderiales</taxon>
        <taxon>Oxalobacteraceae</taxon>
        <taxon>Telluria group</taxon>
        <taxon>Pseudoduganella</taxon>
    </lineage>
</organism>
<dbReference type="InterPro" id="IPR018062">
    <property type="entry name" value="HTH_AraC-typ_CS"/>
</dbReference>
<dbReference type="CDD" id="cd00130">
    <property type="entry name" value="PAS"/>
    <property type="match status" value="1"/>
</dbReference>
<dbReference type="InterPro" id="IPR020449">
    <property type="entry name" value="Tscrpt_reg_AraC-type_HTH"/>
</dbReference>
<evidence type="ECO:0000259" key="4">
    <source>
        <dbReference type="PROSITE" id="PS01124"/>
    </source>
</evidence>
<dbReference type="SMART" id="SM00342">
    <property type="entry name" value="HTH_ARAC"/>
    <property type="match status" value="1"/>
</dbReference>
<evidence type="ECO:0000256" key="3">
    <source>
        <dbReference type="ARBA" id="ARBA00023163"/>
    </source>
</evidence>
<keyword evidence="1" id="KW-0805">Transcription regulation</keyword>
<dbReference type="PANTHER" id="PTHR46796">
    <property type="entry name" value="HTH-TYPE TRANSCRIPTIONAL ACTIVATOR RHAS-RELATED"/>
    <property type="match status" value="1"/>
</dbReference>
<comment type="caution">
    <text evidence="5">The sequence shown here is derived from an EMBL/GenBank/DDBJ whole genome shotgun (WGS) entry which is preliminary data.</text>
</comment>
<sequence>MLNDFAQQRQAALLEHALDDALQAPFGVELAAIETLFDALTDVAFFVKDRAGRYMAVNHTLARRCGLRSKQELLGKTVLDVHPRPLAQAYMEQDRQVIEAGSTIRKHLELHLYPNRRRGWCLTHKTPLRDESGAIIGLVGTSHDLGLADEVHPVYRQIANIAQRIRDNHRQPLSLNELAKEEGLSLARVERLFQRVFHYTPRQLLLQTRLNGALSLIETDPERSIADIAIECGYTDHSAFSRQFKAFTGQTPMQYRLQCHKTEPKT</sequence>
<dbReference type="InterPro" id="IPR013656">
    <property type="entry name" value="PAS_4"/>
</dbReference>
<dbReference type="GO" id="GO:0003700">
    <property type="term" value="F:DNA-binding transcription factor activity"/>
    <property type="evidence" value="ECO:0007669"/>
    <property type="project" value="InterPro"/>
</dbReference>
<dbReference type="InterPro" id="IPR000014">
    <property type="entry name" value="PAS"/>
</dbReference>
<keyword evidence="3" id="KW-0804">Transcription</keyword>
<dbReference type="RefSeq" id="WP_183441085.1">
    <property type="nucleotide sequence ID" value="NZ_JACHXD010000005.1"/>
</dbReference>
<dbReference type="PROSITE" id="PS01124">
    <property type="entry name" value="HTH_ARAC_FAMILY_2"/>
    <property type="match status" value="1"/>
</dbReference>
<dbReference type="Pfam" id="PF08448">
    <property type="entry name" value="PAS_4"/>
    <property type="match status" value="1"/>
</dbReference>
<dbReference type="InterPro" id="IPR018060">
    <property type="entry name" value="HTH_AraC"/>
</dbReference>
<feature type="domain" description="HTH araC/xylS-type" evidence="4">
    <location>
        <begin position="159"/>
        <end position="258"/>
    </location>
</feature>
<dbReference type="InterPro" id="IPR009057">
    <property type="entry name" value="Homeodomain-like_sf"/>
</dbReference>
<evidence type="ECO:0000256" key="2">
    <source>
        <dbReference type="ARBA" id="ARBA00023125"/>
    </source>
</evidence>
<dbReference type="PROSITE" id="PS00041">
    <property type="entry name" value="HTH_ARAC_FAMILY_1"/>
    <property type="match status" value="1"/>
</dbReference>
<dbReference type="PANTHER" id="PTHR46796:SF13">
    <property type="entry name" value="HTH-TYPE TRANSCRIPTIONAL ACTIVATOR RHAS"/>
    <property type="match status" value="1"/>
</dbReference>
<evidence type="ECO:0000313" key="5">
    <source>
        <dbReference type="EMBL" id="MBB3119245.1"/>
    </source>
</evidence>
<dbReference type="AlphaFoldDB" id="A0A7W5BAL5"/>
<dbReference type="Gene3D" id="3.30.450.20">
    <property type="entry name" value="PAS domain"/>
    <property type="match status" value="1"/>
</dbReference>
<dbReference type="SUPFAM" id="SSF46689">
    <property type="entry name" value="Homeodomain-like"/>
    <property type="match status" value="2"/>
</dbReference>
<keyword evidence="2" id="KW-0238">DNA-binding</keyword>
<dbReference type="PRINTS" id="PR00032">
    <property type="entry name" value="HTHARAC"/>
</dbReference>
<keyword evidence="6" id="KW-1185">Reference proteome</keyword>
<accession>A0A7W5BAL5</accession>
<dbReference type="InterPro" id="IPR050204">
    <property type="entry name" value="AraC_XylS_family_regulators"/>
</dbReference>
<dbReference type="Proteomes" id="UP000541535">
    <property type="component" value="Unassembled WGS sequence"/>
</dbReference>
<evidence type="ECO:0000256" key="1">
    <source>
        <dbReference type="ARBA" id="ARBA00023015"/>
    </source>
</evidence>
<gene>
    <name evidence="5" type="ORF">FHS03_002296</name>
</gene>
<dbReference type="GO" id="GO:0043565">
    <property type="term" value="F:sequence-specific DNA binding"/>
    <property type="evidence" value="ECO:0007669"/>
    <property type="project" value="InterPro"/>
</dbReference>
<evidence type="ECO:0000313" key="6">
    <source>
        <dbReference type="Proteomes" id="UP000541535"/>
    </source>
</evidence>